<dbReference type="SMART" id="SM00822">
    <property type="entry name" value="PKS_KR"/>
    <property type="match status" value="1"/>
</dbReference>
<dbReference type="PRINTS" id="PR00081">
    <property type="entry name" value="GDHRDH"/>
</dbReference>
<comment type="caution">
    <text evidence="4">The sequence shown here is derived from an EMBL/GenBank/DDBJ whole genome shotgun (WGS) entry which is preliminary data.</text>
</comment>
<dbReference type="FunFam" id="3.40.50.720:FF:000084">
    <property type="entry name" value="Short-chain dehydrogenase reductase"/>
    <property type="match status" value="1"/>
</dbReference>
<evidence type="ECO:0000256" key="1">
    <source>
        <dbReference type="ARBA" id="ARBA00006484"/>
    </source>
</evidence>
<organism evidence="4 5">
    <name type="scientific">Dolosigranulum pigrum</name>
    <dbReference type="NCBI Taxonomy" id="29394"/>
    <lineage>
        <taxon>Bacteria</taxon>
        <taxon>Bacillati</taxon>
        <taxon>Bacillota</taxon>
        <taxon>Bacilli</taxon>
        <taxon>Lactobacillales</taxon>
        <taxon>Carnobacteriaceae</taxon>
        <taxon>Dolosigranulum</taxon>
    </lineage>
</organism>
<dbReference type="GeneID" id="42693944"/>
<feature type="domain" description="Ketoreductase" evidence="3">
    <location>
        <begin position="7"/>
        <end position="182"/>
    </location>
</feature>
<sequence length="251" mass="26252">MFNLDGQVALVTGGANGIGSGIVEALAEQGATVVIADIDEDGGQELAQKIDGAFLKLDVTDGEAAKDVVESVKAEYGRIDILAANTGIYPEVLLADMDEASWDKVFDVNVKGMFNVVKPTLEVMKEQAYGRVILTSSITGDVTGYPGGTAYGASKAAQLGFMRNAAVEYGRYNITINAIQPGIIATESLVRELPTLNDAADYIPAKTLGEPQDIGVAAAFFAAKESKYITGQALVVDGGQVLPETPDVVSD</sequence>
<protein>
    <submittedName>
        <fullName evidence="4">3-oxoacyl-[acyl-carrier-protein] reductase</fullName>
    </submittedName>
</protein>
<reference evidence="4 5" key="1">
    <citation type="submission" date="2017-01" db="EMBL/GenBank/DDBJ databases">
        <title>Complete Genome Sequence of Dolosigranulum pigrum isolated from a Patient with interstitial lung disease.</title>
        <authorList>
            <person name="Mukhopadhyay R."/>
            <person name="Joaquin J."/>
            <person name="Hogue R."/>
            <person name="Fitzgerald S."/>
            <person name="Jospin G."/>
            <person name="Eisen J.A."/>
            <person name="Chaturvedi V."/>
        </authorList>
    </citation>
    <scope>NUCLEOTIDE SEQUENCE [LARGE SCALE GENOMIC DNA]</scope>
    <source>
        <strain evidence="4 5">15S00348</strain>
    </source>
</reference>
<dbReference type="GO" id="GO:0008206">
    <property type="term" value="P:bile acid metabolic process"/>
    <property type="evidence" value="ECO:0007669"/>
    <property type="project" value="UniProtKB-ARBA"/>
</dbReference>
<gene>
    <name evidence="4" type="ORF">BWX42_07990</name>
</gene>
<evidence type="ECO:0000313" key="5">
    <source>
        <dbReference type="Proteomes" id="UP000190409"/>
    </source>
</evidence>
<proteinExistence type="inferred from homology"/>
<dbReference type="InterPro" id="IPR036291">
    <property type="entry name" value="NAD(P)-bd_dom_sf"/>
</dbReference>
<dbReference type="EMBL" id="MUYF01000003">
    <property type="protein sequence ID" value="OOL81638.1"/>
    <property type="molecule type" value="Genomic_DNA"/>
</dbReference>
<dbReference type="RefSeq" id="WP_004635289.1">
    <property type="nucleotide sequence ID" value="NZ_CBCRTD010000008.1"/>
</dbReference>
<evidence type="ECO:0000313" key="4">
    <source>
        <dbReference type="EMBL" id="OOL81638.1"/>
    </source>
</evidence>
<dbReference type="SUPFAM" id="SSF51735">
    <property type="entry name" value="NAD(P)-binding Rossmann-fold domains"/>
    <property type="match status" value="1"/>
</dbReference>
<keyword evidence="2" id="KW-0560">Oxidoreductase</keyword>
<dbReference type="PANTHER" id="PTHR42760">
    <property type="entry name" value="SHORT-CHAIN DEHYDROGENASES/REDUCTASES FAMILY MEMBER"/>
    <property type="match status" value="1"/>
</dbReference>
<dbReference type="InterPro" id="IPR057326">
    <property type="entry name" value="KR_dom"/>
</dbReference>
<evidence type="ECO:0000256" key="2">
    <source>
        <dbReference type="ARBA" id="ARBA00023002"/>
    </source>
</evidence>
<accession>A0A1S8KPH3</accession>
<dbReference type="Proteomes" id="UP000190409">
    <property type="component" value="Unassembled WGS sequence"/>
</dbReference>
<evidence type="ECO:0000259" key="3">
    <source>
        <dbReference type="SMART" id="SM00822"/>
    </source>
</evidence>
<name>A0A1S8KPH3_9LACT</name>
<dbReference type="GO" id="GO:0016616">
    <property type="term" value="F:oxidoreductase activity, acting on the CH-OH group of donors, NAD or NADP as acceptor"/>
    <property type="evidence" value="ECO:0007669"/>
    <property type="project" value="UniProtKB-ARBA"/>
</dbReference>
<dbReference type="AlphaFoldDB" id="A0A1S8KPH3"/>
<dbReference type="PRINTS" id="PR00080">
    <property type="entry name" value="SDRFAMILY"/>
</dbReference>
<dbReference type="Pfam" id="PF13561">
    <property type="entry name" value="adh_short_C2"/>
    <property type="match status" value="1"/>
</dbReference>
<dbReference type="Gene3D" id="3.40.50.720">
    <property type="entry name" value="NAD(P)-binding Rossmann-like Domain"/>
    <property type="match status" value="1"/>
</dbReference>
<dbReference type="InterPro" id="IPR002347">
    <property type="entry name" value="SDR_fam"/>
</dbReference>
<comment type="similarity">
    <text evidence="1">Belongs to the short-chain dehydrogenases/reductases (SDR) family.</text>
</comment>